<dbReference type="Gene3D" id="3.40.30.10">
    <property type="entry name" value="Glutaredoxin"/>
    <property type="match status" value="1"/>
</dbReference>
<dbReference type="PROSITE" id="PS50405">
    <property type="entry name" value="GST_CTER"/>
    <property type="match status" value="1"/>
</dbReference>
<dbReference type="SUPFAM" id="SSF52833">
    <property type="entry name" value="Thioredoxin-like"/>
    <property type="match status" value="1"/>
</dbReference>
<comment type="similarity">
    <text evidence="1">Belongs to the GST superfamily.</text>
</comment>
<feature type="domain" description="GST C-terminal" evidence="3">
    <location>
        <begin position="82"/>
        <end position="202"/>
    </location>
</feature>
<dbReference type="SFLD" id="SFLDG01150">
    <property type="entry name" value="Main.1:_Beta-like"/>
    <property type="match status" value="1"/>
</dbReference>
<evidence type="ECO:0000259" key="2">
    <source>
        <dbReference type="PROSITE" id="PS50404"/>
    </source>
</evidence>
<dbReference type="SUPFAM" id="SSF47616">
    <property type="entry name" value="GST C-terminal domain-like"/>
    <property type="match status" value="1"/>
</dbReference>
<dbReference type="PROSITE" id="PS50404">
    <property type="entry name" value="GST_NTER"/>
    <property type="match status" value="1"/>
</dbReference>
<dbReference type="Pfam" id="PF02798">
    <property type="entry name" value="GST_N"/>
    <property type="match status" value="1"/>
</dbReference>
<dbReference type="InterPro" id="IPR004046">
    <property type="entry name" value="GST_C"/>
</dbReference>
<dbReference type="Gene3D" id="1.20.1050.10">
    <property type="match status" value="1"/>
</dbReference>
<feature type="domain" description="GST N-terminal" evidence="2">
    <location>
        <begin position="1"/>
        <end position="79"/>
    </location>
</feature>
<dbReference type="PANTHER" id="PTHR44051:SF8">
    <property type="entry name" value="GLUTATHIONE S-TRANSFERASE GSTA"/>
    <property type="match status" value="1"/>
</dbReference>
<dbReference type="InterPro" id="IPR010987">
    <property type="entry name" value="Glutathione-S-Trfase_C-like"/>
</dbReference>
<dbReference type="Proteomes" id="UP001196870">
    <property type="component" value="Unassembled WGS sequence"/>
</dbReference>
<gene>
    <name evidence="4" type="ORF">GXW71_32125</name>
</gene>
<evidence type="ECO:0000259" key="3">
    <source>
        <dbReference type="PROSITE" id="PS50405"/>
    </source>
</evidence>
<evidence type="ECO:0000256" key="1">
    <source>
        <dbReference type="RuleBase" id="RU003494"/>
    </source>
</evidence>
<accession>A0ABS5F982</accession>
<sequence length="202" mass="22096">MLRIHGIPRSRAFRCIWAAEEAGQAYEIIPVDHRTDVRTPEFRAVNPNGKIPVLVDGDLTLFESLAINLHIAGKAGAPLLPGGDDHARTLQWALWAVTEAEPQATLWSYNTVSRPPAERDPALAAAGAEGLRARLAVLEAQLNGRDFLLGGGFTIADCNLAGVLYSPWFNKFPMDDLPRVAAWLTRCLERPAALRARALREA</sequence>
<dbReference type="Pfam" id="PF00043">
    <property type="entry name" value="GST_C"/>
    <property type="match status" value="1"/>
</dbReference>
<dbReference type="RefSeq" id="WP_211857554.1">
    <property type="nucleotide sequence ID" value="NZ_JAAGBB010000079.1"/>
</dbReference>
<dbReference type="SFLD" id="SFLDS00019">
    <property type="entry name" value="Glutathione_Transferase_(cytos"/>
    <property type="match status" value="1"/>
</dbReference>
<organism evidence="4 5">
    <name type="scientific">Plastoroseomonas hellenica</name>
    <dbReference type="NCBI Taxonomy" id="2687306"/>
    <lineage>
        <taxon>Bacteria</taxon>
        <taxon>Pseudomonadati</taxon>
        <taxon>Pseudomonadota</taxon>
        <taxon>Alphaproteobacteria</taxon>
        <taxon>Acetobacterales</taxon>
        <taxon>Acetobacteraceae</taxon>
        <taxon>Plastoroseomonas</taxon>
    </lineage>
</organism>
<dbReference type="CDD" id="cd03046">
    <property type="entry name" value="GST_N_GTT1_like"/>
    <property type="match status" value="1"/>
</dbReference>
<protein>
    <submittedName>
        <fullName evidence="4">Glutathione S-transferase family protein</fullName>
    </submittedName>
</protein>
<evidence type="ECO:0000313" key="5">
    <source>
        <dbReference type="Proteomes" id="UP001196870"/>
    </source>
</evidence>
<dbReference type="InterPro" id="IPR036282">
    <property type="entry name" value="Glutathione-S-Trfase_C_sf"/>
</dbReference>
<dbReference type="EMBL" id="JAAGBB010000079">
    <property type="protein sequence ID" value="MBR0669041.1"/>
    <property type="molecule type" value="Genomic_DNA"/>
</dbReference>
<evidence type="ECO:0000313" key="4">
    <source>
        <dbReference type="EMBL" id="MBR0669041.1"/>
    </source>
</evidence>
<keyword evidence="5" id="KW-1185">Reference proteome</keyword>
<proteinExistence type="inferred from homology"/>
<reference evidence="5" key="1">
    <citation type="journal article" date="2021" name="Syst. Appl. Microbiol.">
        <title>Roseomonas hellenica sp. nov., isolated from roots of wild-growing Alkanna tinctoria.</title>
        <authorList>
            <person name="Rat A."/>
            <person name="Naranjo H.D."/>
            <person name="Lebbe L."/>
            <person name="Cnockaert M."/>
            <person name="Krigas N."/>
            <person name="Grigoriadou K."/>
            <person name="Maloupa E."/>
            <person name="Willems A."/>
        </authorList>
    </citation>
    <scope>NUCLEOTIDE SEQUENCE [LARGE SCALE GENOMIC DNA]</scope>
    <source>
        <strain evidence="5">LMG 31523</strain>
    </source>
</reference>
<dbReference type="InterPro" id="IPR036249">
    <property type="entry name" value="Thioredoxin-like_sf"/>
</dbReference>
<dbReference type="PANTHER" id="PTHR44051">
    <property type="entry name" value="GLUTATHIONE S-TRANSFERASE-RELATED"/>
    <property type="match status" value="1"/>
</dbReference>
<dbReference type="InterPro" id="IPR004045">
    <property type="entry name" value="Glutathione_S-Trfase_N"/>
</dbReference>
<dbReference type="InterPro" id="IPR040079">
    <property type="entry name" value="Glutathione_S-Trfase"/>
</dbReference>
<comment type="caution">
    <text evidence="4">The sequence shown here is derived from an EMBL/GenBank/DDBJ whole genome shotgun (WGS) entry which is preliminary data.</text>
</comment>
<name>A0ABS5F982_9PROT</name>
<dbReference type="SFLD" id="SFLDG00358">
    <property type="entry name" value="Main_(cytGST)"/>
    <property type="match status" value="1"/>
</dbReference>